<reference evidence="11" key="1">
    <citation type="submission" date="2020-06" db="EMBL/GenBank/DDBJ databases">
        <authorList>
            <consortium name="Plant Systems Biology data submission"/>
        </authorList>
    </citation>
    <scope>NUCLEOTIDE SEQUENCE</scope>
    <source>
        <strain evidence="11">D6</strain>
    </source>
</reference>
<feature type="compositionally biased region" description="Polar residues" evidence="7">
    <location>
        <begin position="434"/>
        <end position="444"/>
    </location>
</feature>
<dbReference type="Pfam" id="PF14619">
    <property type="entry name" value="SnAC"/>
    <property type="match status" value="1"/>
</dbReference>
<dbReference type="SMART" id="SM00490">
    <property type="entry name" value="HELICc"/>
    <property type="match status" value="1"/>
</dbReference>
<feature type="coiled-coil region" evidence="6">
    <location>
        <begin position="728"/>
        <end position="760"/>
    </location>
</feature>
<feature type="region of interest" description="Disordered" evidence="7">
    <location>
        <begin position="798"/>
        <end position="817"/>
    </location>
</feature>
<feature type="region of interest" description="Disordered" evidence="7">
    <location>
        <begin position="228"/>
        <end position="267"/>
    </location>
</feature>
<sequence length="1701" mass="190156">MDRPHSAHPSHNGSSSLGSSSGSHPHGSSSAAHHAAVLSHASAAARGGTSTVGGLNQTNNAHLQAAAGNVVLQAGQGQYGHSQQQQQVHLSQNQQLQLQYAQQQQQQQRRSPVNFVNPTPAQALAVAHRQAASASQVYNQGQTQQQRVQGQSQAPQHMAAATASRSWAVPNPLSGIPNPGPSSGSVVHASNGGSSGAPNPLTSLASNASSNQSRAALQQVAVGNPALIPNTHNLQRGQQQQQQQQYAQQQNRQQHHHALSQQGGHALQGQTLQQQQLAQQQAQQQQRAQQQAQQQQRAQQQAQQQQRAQQQAQQQQQRAQQQAQQQQRAQQQAQQQQLLQQQQQRQQQQQQQAQSQQPQQQPKRKVVLSADAKQALAKAIWSAIKNPDGVIDPDLLRAAEATGLPSHAILNAAKAQPHSTHQRPPTQPPYQHRPQPTAQTQSHGQAHAVQRQPAAQPYQHRPQQPTSQTQSHGQAHPVKRPPTQQPYQHRPKPAAQPQSHGQPATAAQAHPQYRHGQPYQQHQYPHQGQSQTTAAAARAPYTQATQQQHRPAATQSRTQVKPATPVSRPVAAPAPAPPPPPPENPWRRAQSGTFFVQKGRFMVLNNTLSAYSSRTSACKTLLSIKRPHPKKVAVVSKNKLQAAKLLQASLRNKQQKVERLVDPNKFRRIKVEPKKHAKALDRAARKARQVAADAMNKQHKEWTKALLSHQSEFFKFHKNRKAEALKVAKACRDTLDKEEKQKEKEAAQAERARLAALKSNDMTAYSKLLEETKNDRLKFLMDKTEESFQQISSLLHERGGTSSHGAKSNTGKSKEDSSYYEKAHFKSEEVRQPSILVGGDLKEYQLAGLQWLVSLYNNKLNGILADEMGLGKTIQAISLVGYLMEFKNNLGPYLVIVPLSTLSNWQNEFIKWCPSARLVCYKGTPAVRREIYKDQVSKGHFNVLLTTYEYIIKDKKYLRKIDWTYAIVDEGHRMKNAQSKFAVTLGTHYNTEYRVLLTGTPLMNQLSELWSLLNFLLPAIFNSVETFDQWFSRPFSQFGSSNANAGPNGEKDEADELLSNEERMLIIHRLHELLRPFMLRRVKSEVLDQLPEKVEKVLRCELSSWQKELYKQISVKAVESNNLTGDSSSQPSIPSRGLNNVVMQLRKVCNHPMLFSPEGYQINDTIVRCSAKVALLDKMLPKLKAAGHRVLIFTQMTAVMTILEDYFSLRGYMSLRLDGSTPADEREKRMYKFNAPDSPYFIFLLSTRAGGLGLNLTAADTVVIFDSDWNPMMDLQAQDRAHRIGQRSDVSVFRLCTNSPVEEKILSRATEKLNTAALVVEAGKFNKGSVESDNSLERKQLMEILLTDFDSSNAQSTNKGPSEKSGSDNGDEDDDSAVSEKEKEDFNELISNNDRDYEMYCDYDNRRVRDGLPQAELFESPDDVPDWINFPGGKQKYENNADNDVDNNSRKRKAVVYDDGLTEKQFMRMMDKKAVEEEKEKNARKKARKGGKKAAVNAPEADSDGDEEDEDVAPSGDAGAAIGNELTDWTFRKLISCTKTVVALKEPGTKRRLADLFLEKPAPQQFPDYYELIDKPIAINDILRKCRGKLYTHFSEYKDDWKLMIANAVKFNGEGSWVVKDVLALEKELDRVLKRNGFSEEQLPSPGKKKAPKKKLRIKLSLKASSKAEEADAEGEEEEDEPPPPPPEPTPKKRRARRKRT</sequence>
<feature type="domain" description="Helicase ATP-binding" evidence="9">
    <location>
        <begin position="853"/>
        <end position="1019"/>
    </location>
</feature>
<feature type="compositionally biased region" description="Low complexity" evidence="7">
    <location>
        <begin position="203"/>
        <end position="216"/>
    </location>
</feature>
<feature type="compositionally biased region" description="Low complexity" evidence="7">
    <location>
        <begin position="170"/>
        <end position="185"/>
    </location>
</feature>
<dbReference type="Gene3D" id="3.40.50.300">
    <property type="entry name" value="P-loop containing nucleotide triphosphate hydrolases"/>
    <property type="match status" value="1"/>
</dbReference>
<dbReference type="SMART" id="SM00297">
    <property type="entry name" value="BROMO"/>
    <property type="match status" value="1"/>
</dbReference>
<comment type="caution">
    <text evidence="11">The sequence shown here is derived from an EMBL/GenBank/DDBJ whole genome shotgun (WGS) entry which is preliminary data.</text>
</comment>
<feature type="coiled-coil region" evidence="6">
    <location>
        <begin position="275"/>
        <end position="356"/>
    </location>
</feature>
<dbReference type="FunFam" id="3.40.50.10810:FF:000017">
    <property type="entry name" value="ATP-dependent helicase BRM"/>
    <property type="match status" value="1"/>
</dbReference>
<organism evidence="11 12">
    <name type="scientific">Seminavis robusta</name>
    <dbReference type="NCBI Taxonomy" id="568900"/>
    <lineage>
        <taxon>Eukaryota</taxon>
        <taxon>Sar</taxon>
        <taxon>Stramenopiles</taxon>
        <taxon>Ochrophyta</taxon>
        <taxon>Bacillariophyta</taxon>
        <taxon>Bacillariophyceae</taxon>
        <taxon>Bacillariophycidae</taxon>
        <taxon>Naviculales</taxon>
        <taxon>Naviculaceae</taxon>
        <taxon>Seminavis</taxon>
    </lineage>
</organism>
<dbReference type="PROSITE" id="PS00633">
    <property type="entry name" value="BROMODOMAIN_1"/>
    <property type="match status" value="1"/>
</dbReference>
<feature type="compositionally biased region" description="Polar residues" evidence="7">
    <location>
        <begin position="461"/>
        <end position="473"/>
    </location>
</feature>
<feature type="compositionally biased region" description="Acidic residues" evidence="7">
    <location>
        <begin position="1501"/>
        <end position="1512"/>
    </location>
</feature>
<dbReference type="InterPro" id="IPR029295">
    <property type="entry name" value="SnAC"/>
</dbReference>
<feature type="compositionally biased region" description="Low complexity" evidence="7">
    <location>
        <begin position="135"/>
        <end position="156"/>
    </location>
</feature>
<evidence type="ECO:0000256" key="4">
    <source>
        <dbReference type="ARBA" id="ARBA00023242"/>
    </source>
</evidence>
<dbReference type="Pfam" id="PF00439">
    <property type="entry name" value="Bromodomain"/>
    <property type="match status" value="1"/>
</dbReference>
<name>A0A9N8EBF3_9STRA</name>
<keyword evidence="2" id="KW-0378">Hydrolase</keyword>
<dbReference type="EMBL" id="CAICTM010000846">
    <property type="protein sequence ID" value="CAB9517305.1"/>
    <property type="molecule type" value="Genomic_DNA"/>
</dbReference>
<feature type="region of interest" description="Disordered" evidence="7">
    <location>
        <begin position="135"/>
        <end position="216"/>
    </location>
</feature>
<proteinExistence type="predicted"/>
<evidence type="ECO:0000256" key="6">
    <source>
        <dbReference type="SAM" id="Coils"/>
    </source>
</evidence>
<dbReference type="InterPro" id="IPR027417">
    <property type="entry name" value="P-loop_NTPase"/>
</dbReference>
<dbReference type="OrthoDB" id="448448at2759"/>
<feature type="compositionally biased region" description="Basic residues" evidence="7">
    <location>
        <begin position="1647"/>
        <end position="1660"/>
    </location>
</feature>
<feature type="region of interest" description="Disordered" evidence="7">
    <location>
        <begin position="1349"/>
        <end position="1390"/>
    </location>
</feature>
<dbReference type="SMART" id="SM00487">
    <property type="entry name" value="DEXDc"/>
    <property type="match status" value="1"/>
</dbReference>
<dbReference type="InterPro" id="IPR014001">
    <property type="entry name" value="Helicase_ATP-bd"/>
</dbReference>
<dbReference type="GO" id="GO:0042393">
    <property type="term" value="F:histone binding"/>
    <property type="evidence" value="ECO:0007669"/>
    <property type="project" value="InterPro"/>
</dbReference>
<feature type="compositionally biased region" description="Low complexity" evidence="7">
    <location>
        <begin position="235"/>
        <end position="252"/>
    </location>
</feature>
<feature type="compositionally biased region" description="Basic and acidic residues" evidence="7">
    <location>
        <begin position="1472"/>
        <end position="1481"/>
    </location>
</feature>
<feature type="region of interest" description="Disordered" evidence="7">
    <location>
        <begin position="413"/>
        <end position="588"/>
    </location>
</feature>
<evidence type="ECO:0000256" key="5">
    <source>
        <dbReference type="PROSITE-ProRule" id="PRU00035"/>
    </source>
</evidence>
<feature type="compositionally biased region" description="Acidic residues" evidence="7">
    <location>
        <begin position="1671"/>
        <end position="1682"/>
    </location>
</feature>
<dbReference type="InterPro" id="IPR001650">
    <property type="entry name" value="Helicase_C-like"/>
</dbReference>
<dbReference type="PROSITE" id="PS51192">
    <property type="entry name" value="HELICASE_ATP_BIND_1"/>
    <property type="match status" value="1"/>
</dbReference>
<evidence type="ECO:0000259" key="10">
    <source>
        <dbReference type="PROSITE" id="PS51194"/>
    </source>
</evidence>
<feature type="domain" description="Helicase C-terminal" evidence="10">
    <location>
        <begin position="1175"/>
        <end position="1331"/>
    </location>
</feature>
<evidence type="ECO:0000259" key="9">
    <source>
        <dbReference type="PROSITE" id="PS51192"/>
    </source>
</evidence>
<feature type="compositionally biased region" description="Polar residues" evidence="7">
    <location>
        <begin position="800"/>
        <end position="811"/>
    </location>
</feature>
<dbReference type="Pfam" id="PF00271">
    <property type="entry name" value="Helicase_C"/>
    <property type="match status" value="1"/>
</dbReference>
<feature type="compositionally biased region" description="Basic residues" evidence="7">
    <location>
        <begin position="1482"/>
        <end position="1492"/>
    </location>
</feature>
<dbReference type="CDD" id="cd17996">
    <property type="entry name" value="DEXHc_SMARCA2_SMARCA4"/>
    <property type="match status" value="1"/>
</dbReference>
<dbReference type="Gene3D" id="1.20.920.10">
    <property type="entry name" value="Bromodomain-like"/>
    <property type="match status" value="1"/>
</dbReference>
<feature type="compositionally biased region" description="Low complexity" evidence="7">
    <location>
        <begin position="562"/>
        <end position="571"/>
    </location>
</feature>
<feature type="compositionally biased region" description="Polar residues" evidence="7">
    <location>
        <begin position="1349"/>
        <end position="1360"/>
    </location>
</feature>
<dbReference type="InterPro" id="IPR049730">
    <property type="entry name" value="SNF2/RAD54-like_C"/>
</dbReference>
<dbReference type="PROSITE" id="PS51194">
    <property type="entry name" value="HELICASE_CTER"/>
    <property type="match status" value="1"/>
</dbReference>
<evidence type="ECO:0000256" key="7">
    <source>
        <dbReference type="SAM" id="MobiDB-lite"/>
    </source>
</evidence>
<feature type="domain" description="Bromo" evidence="8">
    <location>
        <begin position="1549"/>
        <end position="1619"/>
    </location>
</feature>
<keyword evidence="3 5" id="KW-0103">Bromodomain</keyword>
<feature type="compositionally biased region" description="Low complexity" evidence="7">
    <location>
        <begin position="9"/>
        <end position="45"/>
    </location>
</feature>
<feature type="region of interest" description="Disordered" evidence="7">
    <location>
        <begin position="1639"/>
        <end position="1701"/>
    </location>
</feature>
<feature type="region of interest" description="Disordered" evidence="7">
    <location>
        <begin position="1"/>
        <end position="56"/>
    </location>
</feature>
<dbReference type="GO" id="GO:0016787">
    <property type="term" value="F:hydrolase activity"/>
    <property type="evidence" value="ECO:0007669"/>
    <property type="project" value="UniProtKB-KW"/>
</dbReference>
<comment type="subcellular location">
    <subcellularLocation>
        <location evidence="1">Nucleus</location>
    </subcellularLocation>
</comment>
<dbReference type="InterPro" id="IPR038718">
    <property type="entry name" value="SNF2-like_sf"/>
</dbReference>
<feature type="region of interest" description="Disordered" evidence="7">
    <location>
        <begin position="1472"/>
        <end position="1519"/>
    </location>
</feature>
<dbReference type="Pfam" id="PF00176">
    <property type="entry name" value="SNF2-rel_dom"/>
    <property type="match status" value="1"/>
</dbReference>
<dbReference type="InterPro" id="IPR000330">
    <property type="entry name" value="SNF2_N"/>
</dbReference>
<evidence type="ECO:0000256" key="1">
    <source>
        <dbReference type="ARBA" id="ARBA00004123"/>
    </source>
</evidence>
<gene>
    <name evidence="11" type="ORF">SEMRO_847_G210300.1</name>
</gene>
<accession>A0A9N8EBF3</accession>
<dbReference type="SMART" id="SM01314">
    <property type="entry name" value="SnAC"/>
    <property type="match status" value="1"/>
</dbReference>
<dbReference type="InterPro" id="IPR018359">
    <property type="entry name" value="Bromodomain_CS"/>
</dbReference>
<dbReference type="GO" id="GO:0005524">
    <property type="term" value="F:ATP binding"/>
    <property type="evidence" value="ECO:0007669"/>
    <property type="project" value="InterPro"/>
</dbReference>
<dbReference type="PROSITE" id="PS50014">
    <property type="entry name" value="BROMODOMAIN_2"/>
    <property type="match status" value="1"/>
</dbReference>
<keyword evidence="4" id="KW-0539">Nucleus</keyword>
<feature type="compositionally biased region" description="Pro residues" evidence="7">
    <location>
        <begin position="572"/>
        <end position="584"/>
    </location>
</feature>
<dbReference type="InterPro" id="IPR036427">
    <property type="entry name" value="Bromodomain-like_sf"/>
</dbReference>
<dbReference type="CDD" id="cd18793">
    <property type="entry name" value="SF2_C_SNF"/>
    <property type="match status" value="1"/>
</dbReference>
<keyword evidence="6" id="KW-0175">Coiled coil</keyword>
<evidence type="ECO:0000256" key="2">
    <source>
        <dbReference type="ARBA" id="ARBA00022801"/>
    </source>
</evidence>
<dbReference type="PRINTS" id="PR00503">
    <property type="entry name" value="BROMODOMAIN"/>
</dbReference>
<dbReference type="SUPFAM" id="SSF52540">
    <property type="entry name" value="P-loop containing nucleoside triphosphate hydrolases"/>
    <property type="match status" value="2"/>
</dbReference>
<dbReference type="Gene3D" id="3.40.50.10810">
    <property type="entry name" value="Tandem AAA-ATPase domain"/>
    <property type="match status" value="1"/>
</dbReference>
<protein>
    <submittedName>
        <fullName evidence="11">CHD3-type chromatin-remodeling factor</fullName>
    </submittedName>
</protein>
<dbReference type="GO" id="GO:0005634">
    <property type="term" value="C:nucleus"/>
    <property type="evidence" value="ECO:0007669"/>
    <property type="project" value="UniProtKB-SubCell"/>
</dbReference>
<dbReference type="PANTHER" id="PTHR10799">
    <property type="entry name" value="SNF2/RAD54 HELICASE FAMILY"/>
    <property type="match status" value="1"/>
</dbReference>
<evidence type="ECO:0000256" key="3">
    <source>
        <dbReference type="ARBA" id="ARBA00023117"/>
    </source>
</evidence>
<dbReference type="SUPFAM" id="SSF47370">
    <property type="entry name" value="Bromodomain"/>
    <property type="match status" value="1"/>
</dbReference>
<feature type="compositionally biased region" description="Low complexity" evidence="7">
    <location>
        <begin position="510"/>
        <end position="548"/>
    </location>
</feature>
<evidence type="ECO:0000313" key="12">
    <source>
        <dbReference type="Proteomes" id="UP001153069"/>
    </source>
</evidence>
<feature type="compositionally biased region" description="Basic residues" evidence="7">
    <location>
        <begin position="1692"/>
        <end position="1701"/>
    </location>
</feature>
<evidence type="ECO:0000313" key="11">
    <source>
        <dbReference type="EMBL" id="CAB9517305.1"/>
    </source>
</evidence>
<dbReference type="Proteomes" id="UP001153069">
    <property type="component" value="Unassembled WGS sequence"/>
</dbReference>
<evidence type="ECO:0000259" key="8">
    <source>
        <dbReference type="PROSITE" id="PS50014"/>
    </source>
</evidence>
<dbReference type="InterPro" id="IPR001487">
    <property type="entry name" value="Bromodomain"/>
</dbReference>
<keyword evidence="12" id="KW-1185">Reference proteome</keyword>